<dbReference type="GO" id="GO:0005737">
    <property type="term" value="C:cytoplasm"/>
    <property type="evidence" value="ECO:0007669"/>
    <property type="project" value="TreeGrafter"/>
</dbReference>
<evidence type="ECO:0000256" key="4">
    <source>
        <dbReference type="PROSITE-ProRule" id="PRU10007"/>
    </source>
</evidence>
<dbReference type="FunFam" id="3.40.309.10:FF:000025">
    <property type="entry name" value="Aldehyde dehydrogenase"/>
    <property type="match status" value="1"/>
</dbReference>
<evidence type="ECO:0000313" key="7">
    <source>
        <dbReference type="EMBL" id="RCH90149.1"/>
    </source>
</evidence>
<keyword evidence="3" id="KW-0520">NAD</keyword>
<evidence type="ECO:0000256" key="2">
    <source>
        <dbReference type="ARBA" id="ARBA00023002"/>
    </source>
</evidence>
<evidence type="ECO:0000259" key="6">
    <source>
        <dbReference type="Pfam" id="PF00171"/>
    </source>
</evidence>
<dbReference type="STRING" id="4846.A0A367JJV0"/>
<name>A0A367JJV0_RHIST</name>
<feature type="active site" evidence="4">
    <location>
        <position position="61"/>
    </location>
</feature>
<dbReference type="InterPro" id="IPR016161">
    <property type="entry name" value="Ald_DH/histidinol_DH"/>
</dbReference>
<dbReference type="Pfam" id="PF00171">
    <property type="entry name" value="Aldedh"/>
    <property type="match status" value="1"/>
</dbReference>
<feature type="domain" description="Aldehyde dehydrogenase" evidence="6">
    <location>
        <begin position="13"/>
        <end position="281"/>
    </location>
</feature>
<evidence type="ECO:0000256" key="5">
    <source>
        <dbReference type="RuleBase" id="RU003345"/>
    </source>
</evidence>
<reference evidence="7 8" key="1">
    <citation type="journal article" date="2018" name="G3 (Bethesda)">
        <title>Phylogenetic and Phylogenomic Definition of Rhizopus Species.</title>
        <authorList>
            <person name="Gryganskyi A.P."/>
            <person name="Golan J."/>
            <person name="Dolatabadi S."/>
            <person name="Mondo S."/>
            <person name="Robb S."/>
            <person name="Idnurm A."/>
            <person name="Muszewska A."/>
            <person name="Steczkiewicz K."/>
            <person name="Masonjones S."/>
            <person name="Liao H.L."/>
            <person name="Gajdeczka M.T."/>
            <person name="Anike F."/>
            <person name="Vuek A."/>
            <person name="Anishchenko I.M."/>
            <person name="Voigt K."/>
            <person name="de Hoog G.S."/>
            <person name="Smith M.E."/>
            <person name="Heitman J."/>
            <person name="Vilgalys R."/>
            <person name="Stajich J.E."/>
        </authorList>
    </citation>
    <scope>NUCLEOTIDE SEQUENCE [LARGE SCALE GENOMIC DNA]</scope>
    <source>
        <strain evidence="7 8">LSU 92-RS-03</strain>
    </source>
</reference>
<organism evidence="7 8">
    <name type="scientific">Rhizopus stolonifer</name>
    <name type="common">Rhizopus nigricans</name>
    <dbReference type="NCBI Taxonomy" id="4846"/>
    <lineage>
        <taxon>Eukaryota</taxon>
        <taxon>Fungi</taxon>
        <taxon>Fungi incertae sedis</taxon>
        <taxon>Mucoromycota</taxon>
        <taxon>Mucoromycotina</taxon>
        <taxon>Mucoromycetes</taxon>
        <taxon>Mucorales</taxon>
        <taxon>Mucorineae</taxon>
        <taxon>Rhizopodaceae</taxon>
        <taxon>Rhizopus</taxon>
    </lineage>
</organism>
<sequence>MATMLPKYLDSRAYSVVSGGVPETTTVLEQRFEHIFYTGNGQVARIIMNAASKHLAALTLELGGKSPAFVTSKADLKISAHRLLWGKFFNVGQTCVAPDYVLITEDIFDQFVEACKEVIEEFYGQTPQKSGSYGRIISTRQLDRLKAMLDKCDPKTILTGGEIDRDDLYVAPTIVGPLSPNDPNLMEQEIFGPILPFVIVKNIDEGISVVNSREYPLALYVFTGDKKEYNYILDRTNSGGVLINDILVHLTEHSLPFGGVGPSGNGNYHGQKSFDTFTHERSTMVKNYGMESVIALRYPPYTEEKTTIISSIVYDLPGTLGNKIKAIRNVCGAFWGLTFKKAPAIDNNKL</sequence>
<proteinExistence type="inferred from homology"/>
<dbReference type="SUPFAM" id="SSF53720">
    <property type="entry name" value="ALDH-like"/>
    <property type="match status" value="1"/>
</dbReference>
<keyword evidence="8" id="KW-1185">Reference proteome</keyword>
<gene>
    <name evidence="7" type="primary">ALDH3B2_2</name>
    <name evidence="7" type="ORF">CU098_002807</name>
</gene>
<evidence type="ECO:0000256" key="3">
    <source>
        <dbReference type="ARBA" id="ARBA00023027"/>
    </source>
</evidence>
<comment type="similarity">
    <text evidence="1 5">Belongs to the aldehyde dehydrogenase family.</text>
</comment>
<dbReference type="EMBL" id="PJQM01003208">
    <property type="protein sequence ID" value="RCH90149.1"/>
    <property type="molecule type" value="Genomic_DNA"/>
</dbReference>
<dbReference type="PANTHER" id="PTHR43570:SF16">
    <property type="entry name" value="ALDEHYDE DEHYDROGENASE TYPE III, ISOFORM Q"/>
    <property type="match status" value="1"/>
</dbReference>
<dbReference type="OrthoDB" id="440325at2759"/>
<accession>A0A367JJV0</accession>
<comment type="caution">
    <text evidence="7">The sequence shown here is derived from an EMBL/GenBank/DDBJ whole genome shotgun (WGS) entry which is preliminary data.</text>
</comment>
<dbReference type="GO" id="GO:0006081">
    <property type="term" value="P:aldehyde metabolic process"/>
    <property type="evidence" value="ECO:0007669"/>
    <property type="project" value="InterPro"/>
</dbReference>
<dbReference type="PANTHER" id="PTHR43570">
    <property type="entry name" value="ALDEHYDE DEHYDROGENASE"/>
    <property type="match status" value="1"/>
</dbReference>
<dbReference type="InterPro" id="IPR015590">
    <property type="entry name" value="Aldehyde_DH_dom"/>
</dbReference>
<evidence type="ECO:0000256" key="1">
    <source>
        <dbReference type="ARBA" id="ARBA00009986"/>
    </source>
</evidence>
<dbReference type="AlphaFoldDB" id="A0A367JJV0"/>
<dbReference type="PROSITE" id="PS00687">
    <property type="entry name" value="ALDEHYDE_DEHYDR_GLU"/>
    <property type="match status" value="1"/>
</dbReference>
<dbReference type="Gene3D" id="3.40.605.10">
    <property type="entry name" value="Aldehyde Dehydrogenase, Chain A, domain 1"/>
    <property type="match status" value="1"/>
</dbReference>
<evidence type="ECO:0000313" key="8">
    <source>
        <dbReference type="Proteomes" id="UP000253551"/>
    </source>
</evidence>
<dbReference type="InterPro" id="IPR016163">
    <property type="entry name" value="Ald_DH_C"/>
</dbReference>
<dbReference type="InterPro" id="IPR029510">
    <property type="entry name" value="Ald_DH_CS_GLU"/>
</dbReference>
<dbReference type="Gene3D" id="3.40.309.10">
    <property type="entry name" value="Aldehyde Dehydrogenase, Chain A, domain 2"/>
    <property type="match status" value="1"/>
</dbReference>
<protein>
    <submittedName>
        <fullName evidence="7">Aldehyde dehydrogenase</fullName>
    </submittedName>
</protein>
<dbReference type="Proteomes" id="UP000253551">
    <property type="component" value="Unassembled WGS sequence"/>
</dbReference>
<keyword evidence="2 5" id="KW-0560">Oxidoreductase</keyword>
<dbReference type="InterPro" id="IPR016162">
    <property type="entry name" value="Ald_DH_N"/>
</dbReference>
<dbReference type="GO" id="GO:0004029">
    <property type="term" value="F:aldehyde dehydrogenase (NAD+) activity"/>
    <property type="evidence" value="ECO:0007669"/>
    <property type="project" value="TreeGrafter"/>
</dbReference>
<dbReference type="InterPro" id="IPR012394">
    <property type="entry name" value="Aldehyde_DH_NAD(P)"/>
</dbReference>